<evidence type="ECO:0008006" key="3">
    <source>
        <dbReference type="Google" id="ProtNLM"/>
    </source>
</evidence>
<dbReference type="SUPFAM" id="SSF48452">
    <property type="entry name" value="TPR-like"/>
    <property type="match status" value="1"/>
</dbReference>
<dbReference type="OrthoDB" id="7593450at2"/>
<name>A0A017T0W2_9BACT</name>
<dbReference type="eggNOG" id="COG3803">
    <property type="taxonomic scope" value="Bacteria"/>
</dbReference>
<dbReference type="EMBL" id="ASRX01000060">
    <property type="protein sequence ID" value="EYF02490.1"/>
    <property type="molecule type" value="Genomic_DNA"/>
</dbReference>
<accession>A0A017T0W2</accession>
<evidence type="ECO:0000313" key="1">
    <source>
        <dbReference type="EMBL" id="EYF02490.1"/>
    </source>
</evidence>
<proteinExistence type="predicted"/>
<keyword evidence="2" id="KW-1185">Reference proteome</keyword>
<dbReference type="InterPro" id="IPR011990">
    <property type="entry name" value="TPR-like_helical_dom_sf"/>
</dbReference>
<dbReference type="Gene3D" id="1.25.40.10">
    <property type="entry name" value="Tetratricopeptide repeat domain"/>
    <property type="match status" value="1"/>
</dbReference>
<sequence>MSTEAPSFEPLLQFWLGDPGGDPLANSRRWFATDPAFDAEVRERFGALLAHGERGALESWRATPRGSLAYVILHDQIPRNVFRGTRGAFKLDARALEATRVAMARGFEDALGPIERWFLYMPLMHAEDLDCQERCVEAFTRLAHETTGPVQEAVRQSLGFAEHHRAIIARFGRFPHRNTSLGRTFTAEELEFLQAEGAVP</sequence>
<dbReference type="InterPro" id="IPR010323">
    <property type="entry name" value="DUF924"/>
</dbReference>
<protein>
    <recommendedName>
        <fullName evidence="3">Transmembrane protein</fullName>
    </recommendedName>
</protein>
<comment type="caution">
    <text evidence="1">The sequence shown here is derived from an EMBL/GenBank/DDBJ whole genome shotgun (WGS) entry which is preliminary data.</text>
</comment>
<gene>
    <name evidence="1" type="ORF">CAP_7112</name>
</gene>
<evidence type="ECO:0000313" key="2">
    <source>
        <dbReference type="Proteomes" id="UP000019678"/>
    </source>
</evidence>
<dbReference type="Pfam" id="PF06041">
    <property type="entry name" value="DUF924"/>
    <property type="match status" value="1"/>
</dbReference>
<dbReference type="RefSeq" id="WP_044247488.1">
    <property type="nucleotide sequence ID" value="NZ_ASRX01000060.1"/>
</dbReference>
<dbReference type="STRING" id="1192034.CAP_7112"/>
<dbReference type="Gene3D" id="1.20.58.320">
    <property type="entry name" value="TPR-like"/>
    <property type="match status" value="1"/>
</dbReference>
<dbReference type="AlphaFoldDB" id="A0A017T0W2"/>
<reference evidence="1 2" key="1">
    <citation type="submission" date="2013-05" db="EMBL/GenBank/DDBJ databases">
        <title>Genome assembly of Chondromyces apiculatus DSM 436.</title>
        <authorList>
            <person name="Sharma G."/>
            <person name="Khatri I."/>
            <person name="Kaur C."/>
            <person name="Mayilraj S."/>
            <person name="Subramanian S."/>
        </authorList>
    </citation>
    <scope>NUCLEOTIDE SEQUENCE [LARGE SCALE GENOMIC DNA]</scope>
    <source>
        <strain evidence="1 2">DSM 436</strain>
    </source>
</reference>
<organism evidence="1 2">
    <name type="scientific">Chondromyces apiculatus DSM 436</name>
    <dbReference type="NCBI Taxonomy" id="1192034"/>
    <lineage>
        <taxon>Bacteria</taxon>
        <taxon>Pseudomonadati</taxon>
        <taxon>Myxococcota</taxon>
        <taxon>Polyangia</taxon>
        <taxon>Polyangiales</taxon>
        <taxon>Polyangiaceae</taxon>
        <taxon>Chondromyces</taxon>
    </lineage>
</organism>
<dbReference type="Proteomes" id="UP000019678">
    <property type="component" value="Unassembled WGS sequence"/>
</dbReference>